<evidence type="ECO:0000259" key="6">
    <source>
        <dbReference type="PROSITE" id="PS50837"/>
    </source>
</evidence>
<dbReference type="GO" id="GO:0005829">
    <property type="term" value="C:cytosol"/>
    <property type="evidence" value="ECO:0007669"/>
    <property type="project" value="UniProtKB-SubCell"/>
</dbReference>
<evidence type="ECO:0000256" key="2">
    <source>
        <dbReference type="ARBA" id="ARBA00022490"/>
    </source>
</evidence>
<protein>
    <submittedName>
        <fullName evidence="7">NAL12 protein</fullName>
    </submittedName>
</protein>
<sequence length="574" mass="63392">ILVLLGIAGIGKTYTVRKIMLDWALGELYNQFDYVFHLDCKSLCNELEESTVLDLIFETCPELRQVPGEVIGSTEQVLVLIDGLDAVDLPPDSGPWKDWLGTARLPVPSLLLGLLKKRLYSHSSLLVTVRPTVVEQIKKCNLACQWAEILGFPKERIDDYFQRYFEEPETAAEAVQHVRSNEVLLEMCLIPLICWVVCVLLDSEERPRDSMTYILVNYIYTLLKHHHTDSVSDKEMLQKLCLLARTGIEQRKSCFRMQELPVELADMPKLPDSFVMRILMQQGVRMRSEYSFILPALQCCGGGRQTAGSRILSCFWRSRLMEVGRREQHSGVMRGPALVGVLCLLCCFSVKRCCLSEGSVRALLSLLESRPAITTLDLEGSGLGEAGLWLLCDRLGDMGGGGLQSLGWVELCLVCSCSNCSLPGKSVKKGTASIKSIQPLVSLFQTITFTSQVHFTSVIPGRLLDTGLTAASVPAVCSILRKTAVSALSLGDNPLGDEGVRLLCEALGDPSCQLQRLSLVRCALSDGALPRLQAALESTQTLTELRLGGNDWPESCAEALGRLWMSCRGLKYLE</sequence>
<dbReference type="Gene3D" id="3.40.50.300">
    <property type="entry name" value="P-loop containing nucleotide triphosphate hydrolases"/>
    <property type="match status" value="1"/>
</dbReference>
<dbReference type="InterPro" id="IPR050637">
    <property type="entry name" value="NLRP_innate_immun_reg"/>
</dbReference>
<feature type="non-terminal residue" evidence="7">
    <location>
        <position position="1"/>
    </location>
</feature>
<comment type="caution">
    <text evidence="7">The sequence shown here is derived from an EMBL/GenBank/DDBJ whole genome shotgun (WGS) entry which is preliminary data.</text>
</comment>
<keyword evidence="4" id="KW-0547">Nucleotide-binding</keyword>
<dbReference type="GO" id="GO:0005524">
    <property type="term" value="F:ATP binding"/>
    <property type="evidence" value="ECO:0007669"/>
    <property type="project" value="UniProtKB-KW"/>
</dbReference>
<comment type="subcellular location">
    <subcellularLocation>
        <location evidence="1">Cytoplasm</location>
    </subcellularLocation>
</comment>
<dbReference type="PANTHER" id="PTHR45690:SF19">
    <property type="entry name" value="NACHT, LRR AND PYD DOMAINS-CONTAINING PROTEIN 3"/>
    <property type="match status" value="1"/>
</dbReference>
<dbReference type="Proteomes" id="UP000736164">
    <property type="component" value="Unassembled WGS sequence"/>
</dbReference>
<keyword evidence="3" id="KW-0677">Repeat</keyword>
<dbReference type="SUPFAM" id="SSF52540">
    <property type="entry name" value="P-loop containing nucleoside triphosphate hydrolases"/>
    <property type="match status" value="1"/>
</dbReference>
<keyword evidence="5" id="KW-0067">ATP-binding</keyword>
<dbReference type="InterPro" id="IPR027417">
    <property type="entry name" value="P-loop_NTPase"/>
</dbReference>
<proteinExistence type="predicted"/>
<evidence type="ECO:0000256" key="4">
    <source>
        <dbReference type="ARBA" id="ARBA00022741"/>
    </source>
</evidence>
<keyword evidence="8" id="KW-1185">Reference proteome</keyword>
<evidence type="ECO:0000256" key="5">
    <source>
        <dbReference type="ARBA" id="ARBA00022840"/>
    </source>
</evidence>
<accession>A0A8J7NZC0</accession>
<feature type="non-terminal residue" evidence="7">
    <location>
        <position position="574"/>
    </location>
</feature>
<dbReference type="SMART" id="SM00368">
    <property type="entry name" value="LRR_RI"/>
    <property type="match status" value="3"/>
</dbReference>
<reference evidence="7" key="1">
    <citation type="journal article" date="2021" name="Cell">
        <title>Tracing the genetic footprints of vertebrate landing in non-teleost ray-finned fishes.</title>
        <authorList>
            <person name="Bi X."/>
            <person name="Wang K."/>
            <person name="Yang L."/>
            <person name="Pan H."/>
            <person name="Jiang H."/>
            <person name="Wei Q."/>
            <person name="Fang M."/>
            <person name="Yu H."/>
            <person name="Zhu C."/>
            <person name="Cai Y."/>
            <person name="He Y."/>
            <person name="Gan X."/>
            <person name="Zeng H."/>
            <person name="Yu D."/>
            <person name="Zhu Y."/>
            <person name="Jiang H."/>
            <person name="Qiu Q."/>
            <person name="Yang H."/>
            <person name="Zhang Y.E."/>
            <person name="Wang W."/>
            <person name="Zhu M."/>
            <person name="He S."/>
            <person name="Zhang G."/>
        </authorList>
    </citation>
    <scope>NUCLEOTIDE SEQUENCE</scope>
    <source>
        <strain evidence="7">Allg_001</strain>
    </source>
</reference>
<dbReference type="InterPro" id="IPR007111">
    <property type="entry name" value="NACHT_NTPase"/>
</dbReference>
<dbReference type="PROSITE" id="PS50837">
    <property type="entry name" value="NACHT"/>
    <property type="match status" value="1"/>
</dbReference>
<dbReference type="Pfam" id="PF05729">
    <property type="entry name" value="NACHT"/>
    <property type="match status" value="1"/>
</dbReference>
<gene>
    <name evidence="7" type="primary">Nlrp12_1</name>
    <name evidence="7" type="ORF">GTO95_0005903</name>
</gene>
<evidence type="ECO:0000256" key="3">
    <source>
        <dbReference type="ARBA" id="ARBA00022737"/>
    </source>
</evidence>
<feature type="domain" description="NACHT" evidence="6">
    <location>
        <begin position="1"/>
        <end position="201"/>
    </location>
</feature>
<keyword evidence="2" id="KW-0963">Cytoplasm</keyword>
<dbReference type="AlphaFoldDB" id="A0A8J7NZC0"/>
<dbReference type="EMBL" id="JAAWVO010060449">
    <property type="protein sequence ID" value="MBN3322562.1"/>
    <property type="molecule type" value="Genomic_DNA"/>
</dbReference>
<dbReference type="InterPro" id="IPR032675">
    <property type="entry name" value="LRR_dom_sf"/>
</dbReference>
<organism evidence="7 8">
    <name type="scientific">Atractosteus spatula</name>
    <name type="common">Alligator gar</name>
    <name type="synonym">Lepisosteus spatula</name>
    <dbReference type="NCBI Taxonomy" id="7917"/>
    <lineage>
        <taxon>Eukaryota</taxon>
        <taxon>Metazoa</taxon>
        <taxon>Chordata</taxon>
        <taxon>Craniata</taxon>
        <taxon>Vertebrata</taxon>
        <taxon>Euteleostomi</taxon>
        <taxon>Actinopterygii</taxon>
        <taxon>Neopterygii</taxon>
        <taxon>Holostei</taxon>
        <taxon>Semionotiformes</taxon>
        <taxon>Lepisosteidae</taxon>
        <taxon>Atractosteus</taxon>
    </lineage>
</organism>
<dbReference type="SUPFAM" id="SSF52047">
    <property type="entry name" value="RNI-like"/>
    <property type="match status" value="1"/>
</dbReference>
<evidence type="ECO:0000313" key="8">
    <source>
        <dbReference type="Proteomes" id="UP000736164"/>
    </source>
</evidence>
<dbReference type="Gene3D" id="3.80.10.10">
    <property type="entry name" value="Ribonuclease Inhibitor"/>
    <property type="match status" value="1"/>
</dbReference>
<evidence type="ECO:0000313" key="7">
    <source>
        <dbReference type="EMBL" id="MBN3322562.1"/>
    </source>
</evidence>
<dbReference type="PANTHER" id="PTHR45690">
    <property type="entry name" value="NACHT, LRR AND PYD DOMAINS-CONTAINING PROTEIN 12"/>
    <property type="match status" value="1"/>
</dbReference>
<evidence type="ECO:0000256" key="1">
    <source>
        <dbReference type="ARBA" id="ARBA00004496"/>
    </source>
</evidence>
<name>A0A8J7NZC0_ATRSP</name>